<dbReference type="SUPFAM" id="SSF81606">
    <property type="entry name" value="PP2C-like"/>
    <property type="match status" value="1"/>
</dbReference>
<dbReference type="AlphaFoldDB" id="A0A515EPY8"/>
<reference evidence="3" key="1">
    <citation type="submission" date="2019-02" db="EMBL/GenBank/DDBJ databases">
        <title>Complete genome sequence of Rhodoferax sp. Gr-4.</title>
        <authorList>
            <person name="Jin L."/>
        </authorList>
    </citation>
    <scope>NUCLEOTIDE SEQUENCE [LARGE SCALE GENOMIC DNA]</scope>
    <source>
        <strain evidence="3">Gr-4</strain>
    </source>
</reference>
<protein>
    <submittedName>
        <fullName evidence="2">Serine/threonine-protein phosphatase</fullName>
    </submittedName>
</protein>
<sequence length="253" mass="27686">MSTGYRLTASTGIHKGDREYQQDQVALIKHPRDNGCILAIIADGMGGRSGGRKASDQVMLTARQLFERYDPNTDDATSTLKQIVQEAHLVIKLTAISSEEEPHSTLAAFLINPGGDCHWAHTGDSRIYHYNGNKFIKRTMDHSYVQALVNRGEITEAQAAVHPQANILMGCLGTENDPPVDFHFIPQLRPGDVLMTCSDGVWHYFNNGEIGSVLSSLSAREATEFLIEKARARGQGTGDNLSLVVVKLEPLGT</sequence>
<dbReference type="RefSeq" id="WP_142811901.1">
    <property type="nucleotide sequence ID" value="NZ_CP036282.1"/>
</dbReference>
<dbReference type="Proteomes" id="UP000317365">
    <property type="component" value="Chromosome"/>
</dbReference>
<dbReference type="CDD" id="cd00143">
    <property type="entry name" value="PP2Cc"/>
    <property type="match status" value="1"/>
</dbReference>
<evidence type="ECO:0000313" key="3">
    <source>
        <dbReference type="Proteomes" id="UP000317365"/>
    </source>
</evidence>
<organism evidence="2 3">
    <name type="scientific">Rhodoferax aquaticus</name>
    <dbReference type="NCBI Taxonomy" id="2527691"/>
    <lineage>
        <taxon>Bacteria</taxon>
        <taxon>Pseudomonadati</taxon>
        <taxon>Pseudomonadota</taxon>
        <taxon>Betaproteobacteria</taxon>
        <taxon>Burkholderiales</taxon>
        <taxon>Comamonadaceae</taxon>
        <taxon>Rhodoferax</taxon>
    </lineage>
</organism>
<dbReference type="SMART" id="SM00332">
    <property type="entry name" value="PP2Cc"/>
    <property type="match status" value="1"/>
</dbReference>
<dbReference type="InterPro" id="IPR001932">
    <property type="entry name" value="PPM-type_phosphatase-like_dom"/>
</dbReference>
<proteinExistence type="predicted"/>
<dbReference type="Gene3D" id="3.60.40.10">
    <property type="entry name" value="PPM-type phosphatase domain"/>
    <property type="match status" value="1"/>
</dbReference>
<dbReference type="SMART" id="SM00331">
    <property type="entry name" value="PP2C_SIG"/>
    <property type="match status" value="1"/>
</dbReference>
<dbReference type="Pfam" id="PF13672">
    <property type="entry name" value="PP2C_2"/>
    <property type="match status" value="1"/>
</dbReference>
<keyword evidence="3" id="KW-1185">Reference proteome</keyword>
<dbReference type="KEGG" id="rhg:EXZ61_11480"/>
<accession>A0A515EPY8</accession>
<dbReference type="PROSITE" id="PS51746">
    <property type="entry name" value="PPM_2"/>
    <property type="match status" value="1"/>
</dbReference>
<name>A0A515EPY8_9BURK</name>
<feature type="domain" description="PPM-type phosphatase" evidence="1">
    <location>
        <begin position="4"/>
        <end position="248"/>
    </location>
</feature>
<evidence type="ECO:0000313" key="2">
    <source>
        <dbReference type="EMBL" id="QDL54741.1"/>
    </source>
</evidence>
<evidence type="ECO:0000259" key="1">
    <source>
        <dbReference type="PROSITE" id="PS51746"/>
    </source>
</evidence>
<dbReference type="InterPro" id="IPR036457">
    <property type="entry name" value="PPM-type-like_dom_sf"/>
</dbReference>
<dbReference type="EMBL" id="CP036282">
    <property type="protein sequence ID" value="QDL54741.1"/>
    <property type="molecule type" value="Genomic_DNA"/>
</dbReference>
<reference evidence="3" key="2">
    <citation type="journal article" date="2020" name="Int. J. Syst. Evol. Microbiol.">
        <title>Genomic insights into a novel species Rhodoferax aquaticus sp. nov., isolated from freshwater.</title>
        <authorList>
            <person name="Li T."/>
            <person name="Zhuo Y."/>
            <person name="Jin C.Z."/>
            <person name="Wu X."/>
            <person name="Ko S.R."/>
            <person name="Jin F.J."/>
            <person name="Ahn C.Y."/>
            <person name="Oh H.M."/>
            <person name="Lee H.G."/>
            <person name="Jin L."/>
        </authorList>
    </citation>
    <scope>NUCLEOTIDE SEQUENCE [LARGE SCALE GENOMIC DNA]</scope>
    <source>
        <strain evidence="3">Gr-4</strain>
    </source>
</reference>
<gene>
    <name evidence="2" type="ORF">EXZ61_11480</name>
</gene>